<dbReference type="RefSeq" id="WP_157775513.1">
    <property type="nucleotide sequence ID" value="NZ_LT960614.1"/>
</dbReference>
<dbReference type="Pfam" id="PF03237">
    <property type="entry name" value="Terminase_6N"/>
    <property type="match status" value="1"/>
</dbReference>
<organism evidence="1 2">
    <name type="scientific">Hartmannibacter diazotrophicus</name>
    <dbReference type="NCBI Taxonomy" id="1482074"/>
    <lineage>
        <taxon>Bacteria</taxon>
        <taxon>Pseudomonadati</taxon>
        <taxon>Pseudomonadota</taxon>
        <taxon>Alphaproteobacteria</taxon>
        <taxon>Hyphomicrobiales</taxon>
        <taxon>Pleomorphomonadaceae</taxon>
        <taxon>Hartmannibacter</taxon>
    </lineage>
</organism>
<proteinExistence type="predicted"/>
<sequence length="544" mass="60103">MSAPLDHEVFGRDITEADWIKLRRDHPASLPETEIFLGYQRKLLATTAVHRVIVYEKSRRTGVTWAAAYDAVMAAGKARAAGGMNVFYMGYNLEMAREFIDTCASWAKYLSEFLDLGPASVGEYLFEDTKGNKDVKAFSIDFASGFSIRALPSRPRSLRGMQGYVIIDEAAFHEDLAELLKAAMALLIWGGKVLLISTHDGAENPFNELIADCRAGRKSYAVLRTDFDEALIDGLYERVCQKAGEDWTPEGEAAWRAGIIADYGDAADEELYCIPSQGSGTWLPSPLIEARMTADAPLLRWELPSDYLHRTELERMLLFVPMKHALADALQNLDKRHRHALGFDFGRVGDLSVLWLLALDQALNRITRLVVEMRRFPHAEQIEVCRAVIRAMPRPTGAAFDAGGEGNGVAEALQREFGIYAPDHPGSGLVEAIKPSINWYRTEMPPLKAAFEDGTVTIIKDADHLDDLRLVKVVSGVPSIPDIRTGTKGKKRHADGAVALAMAYHASRMNAVVDLVIDTPSTVAAEETGALRGAFDSLRRRLWG</sequence>
<dbReference type="Gene3D" id="3.30.420.240">
    <property type="match status" value="1"/>
</dbReference>
<dbReference type="InterPro" id="IPR027417">
    <property type="entry name" value="P-loop_NTPase"/>
</dbReference>
<dbReference type="AlphaFoldDB" id="A0A2C9D8C7"/>
<name>A0A2C9D8C7_9HYPH</name>
<gene>
    <name evidence="1" type="ORF">HDIA_2264</name>
</gene>
<protein>
    <submittedName>
        <fullName evidence="1">Mu-like prophage FluMu protein gp28</fullName>
    </submittedName>
</protein>
<dbReference type="KEGG" id="hdi:HDIA_2264"/>
<evidence type="ECO:0000313" key="1">
    <source>
        <dbReference type="EMBL" id="SON55805.1"/>
    </source>
</evidence>
<dbReference type="EMBL" id="LT960614">
    <property type="protein sequence ID" value="SON55805.1"/>
    <property type="molecule type" value="Genomic_DNA"/>
</dbReference>
<dbReference type="Gene3D" id="3.40.50.300">
    <property type="entry name" value="P-loop containing nucleotide triphosphate hydrolases"/>
    <property type="match status" value="1"/>
</dbReference>
<dbReference type="OrthoDB" id="9801658at2"/>
<dbReference type="InterPro" id="IPR012036">
    <property type="entry name" value="Phage_Mu_Gp28"/>
</dbReference>
<dbReference type="PIRSF" id="PIRSF007056">
    <property type="entry name" value="UCP007056"/>
    <property type="match status" value="1"/>
</dbReference>
<keyword evidence="2" id="KW-1185">Reference proteome</keyword>
<dbReference type="Proteomes" id="UP000223606">
    <property type="component" value="Chromosome 1"/>
</dbReference>
<reference evidence="2" key="1">
    <citation type="submission" date="2017-09" db="EMBL/GenBank/DDBJ databases">
        <title>Genome sequence of Nannocystis excedens DSM 71.</title>
        <authorList>
            <person name="Blom J."/>
        </authorList>
    </citation>
    <scope>NUCLEOTIDE SEQUENCE [LARGE SCALE GENOMIC DNA]</scope>
    <source>
        <strain evidence="2">type strain: E19</strain>
    </source>
</reference>
<accession>A0A2C9D8C7</accession>
<evidence type="ECO:0000313" key="2">
    <source>
        <dbReference type="Proteomes" id="UP000223606"/>
    </source>
</evidence>